<dbReference type="AlphaFoldDB" id="M2SM44"/>
<dbReference type="Proteomes" id="UP000016934">
    <property type="component" value="Unassembled WGS sequence"/>
</dbReference>
<sequence length="150" mass="17205">MIETIYPTLKVDASELQPPEIVFGGDTSEDIRKNLSGRMSEATHMLMRWRKSHCSQLKMENGGQQKGTTDCTKLPPTILLRSVEDMPLEWKTLGCGPREQLLGWQEYRTDFFQNVISVPGNHYTIFDEENMPRMLSALREACESVVRVVR</sequence>
<dbReference type="OrthoDB" id="10253869at2759"/>
<dbReference type="EMBL" id="KB445661">
    <property type="protein sequence ID" value="EMD58216.1"/>
    <property type="molecule type" value="Genomic_DNA"/>
</dbReference>
<accession>M2SM44</accession>
<keyword evidence="2" id="KW-1185">Reference proteome</keyword>
<proteinExistence type="predicted"/>
<evidence type="ECO:0000313" key="1">
    <source>
        <dbReference type="EMBL" id="EMD58216.1"/>
    </source>
</evidence>
<reference evidence="2" key="2">
    <citation type="journal article" date="2013" name="PLoS Genet.">
        <title>Comparative genome structure, secondary metabolite, and effector coding capacity across Cochliobolus pathogens.</title>
        <authorList>
            <person name="Condon B.J."/>
            <person name="Leng Y."/>
            <person name="Wu D."/>
            <person name="Bushley K.E."/>
            <person name="Ohm R.A."/>
            <person name="Otillar R."/>
            <person name="Martin J."/>
            <person name="Schackwitz W."/>
            <person name="Grimwood J."/>
            <person name="MohdZainudin N."/>
            <person name="Xue C."/>
            <person name="Wang R."/>
            <person name="Manning V.A."/>
            <person name="Dhillon B."/>
            <person name="Tu Z.J."/>
            <person name="Steffenson B.J."/>
            <person name="Salamov A."/>
            <person name="Sun H."/>
            <person name="Lowry S."/>
            <person name="LaButti K."/>
            <person name="Han J."/>
            <person name="Copeland A."/>
            <person name="Lindquist E."/>
            <person name="Barry K."/>
            <person name="Schmutz J."/>
            <person name="Baker S.E."/>
            <person name="Ciuffetti L.M."/>
            <person name="Grigoriev I.V."/>
            <person name="Zhong S."/>
            <person name="Turgeon B.G."/>
        </authorList>
    </citation>
    <scope>NUCLEOTIDE SEQUENCE [LARGE SCALE GENOMIC DNA]</scope>
    <source>
        <strain evidence="2">ND90Pr / ATCC 201652</strain>
    </source>
</reference>
<evidence type="ECO:0000313" key="2">
    <source>
        <dbReference type="Proteomes" id="UP000016934"/>
    </source>
</evidence>
<reference evidence="1 2" key="1">
    <citation type="journal article" date="2012" name="PLoS Pathog.">
        <title>Diverse lifestyles and strategies of plant pathogenesis encoded in the genomes of eighteen Dothideomycetes fungi.</title>
        <authorList>
            <person name="Ohm R.A."/>
            <person name="Feau N."/>
            <person name="Henrissat B."/>
            <person name="Schoch C.L."/>
            <person name="Horwitz B.A."/>
            <person name="Barry K.W."/>
            <person name="Condon B.J."/>
            <person name="Copeland A.C."/>
            <person name="Dhillon B."/>
            <person name="Glaser F."/>
            <person name="Hesse C.N."/>
            <person name="Kosti I."/>
            <person name="LaButti K."/>
            <person name="Lindquist E.A."/>
            <person name="Lucas S."/>
            <person name="Salamov A.A."/>
            <person name="Bradshaw R.E."/>
            <person name="Ciuffetti L."/>
            <person name="Hamelin R.C."/>
            <person name="Kema G.H.J."/>
            <person name="Lawrence C."/>
            <person name="Scott J.A."/>
            <person name="Spatafora J.W."/>
            <person name="Turgeon B.G."/>
            <person name="de Wit P.J.G.M."/>
            <person name="Zhong S."/>
            <person name="Goodwin S.B."/>
            <person name="Grigoriev I.V."/>
        </authorList>
    </citation>
    <scope>NUCLEOTIDE SEQUENCE [LARGE SCALE GENOMIC DNA]</scope>
    <source>
        <strain evidence="2">ND90Pr / ATCC 201652</strain>
    </source>
</reference>
<dbReference type="KEGG" id="bsc:COCSADRAFT_42068"/>
<dbReference type="HOGENOM" id="CLU_1740376_0_0_1"/>
<gene>
    <name evidence="1" type="ORF">COCSADRAFT_42068</name>
</gene>
<dbReference type="STRING" id="665912.M2SM44"/>
<organism evidence="1 2">
    <name type="scientific">Cochliobolus sativus (strain ND90Pr / ATCC 201652)</name>
    <name type="common">Common root rot and spot blotch fungus</name>
    <name type="synonym">Bipolaris sorokiniana</name>
    <dbReference type="NCBI Taxonomy" id="665912"/>
    <lineage>
        <taxon>Eukaryota</taxon>
        <taxon>Fungi</taxon>
        <taxon>Dikarya</taxon>
        <taxon>Ascomycota</taxon>
        <taxon>Pezizomycotina</taxon>
        <taxon>Dothideomycetes</taxon>
        <taxon>Pleosporomycetidae</taxon>
        <taxon>Pleosporales</taxon>
        <taxon>Pleosporineae</taxon>
        <taxon>Pleosporaceae</taxon>
        <taxon>Bipolaris</taxon>
    </lineage>
</organism>
<dbReference type="InterPro" id="IPR029058">
    <property type="entry name" value="AB_hydrolase_fold"/>
</dbReference>
<protein>
    <recommendedName>
        <fullName evidence="3">Thioesterase domain-containing protein</fullName>
    </recommendedName>
</protein>
<name>M2SM44_COCSN</name>
<dbReference type="Gene3D" id="3.40.50.1820">
    <property type="entry name" value="alpha/beta hydrolase"/>
    <property type="match status" value="1"/>
</dbReference>
<dbReference type="RefSeq" id="XP_007706088.1">
    <property type="nucleotide sequence ID" value="XM_007707898.1"/>
</dbReference>
<evidence type="ECO:0008006" key="3">
    <source>
        <dbReference type="Google" id="ProtNLM"/>
    </source>
</evidence>
<dbReference type="GeneID" id="19140156"/>